<sequence>DLEKQIKKIETEEKKALLGIQEKREKLLVPIRQYYRVLNLKFLDEDASLGKLKNLARNLPSVPLNAEPNVDFNKQLNALEK</sequence>
<evidence type="ECO:0000313" key="2">
    <source>
        <dbReference type="Proteomes" id="UP000518904"/>
    </source>
</evidence>
<feature type="non-terminal residue" evidence="1">
    <location>
        <position position="81"/>
    </location>
</feature>
<proteinExistence type="predicted"/>
<name>A0A7Y0SIU5_VIBPH</name>
<reference evidence="1 2" key="1">
    <citation type="submission" date="2020-04" db="EMBL/GenBank/DDBJ databases">
        <title>Whole-genome sequencing of Vibrio spp. from China reveals different genetic environments of blaCTX-M-14 among diverse lineages.</title>
        <authorList>
            <person name="Zheng Z."/>
            <person name="Ye L."/>
            <person name="Chen S."/>
        </authorList>
    </citation>
    <scope>NUCLEOTIDE SEQUENCE [LARGE SCALE GENOMIC DNA]</scope>
    <source>
        <strain evidence="1 2">Vb0551</strain>
    </source>
</reference>
<dbReference type="Proteomes" id="UP000518904">
    <property type="component" value="Unassembled WGS sequence"/>
</dbReference>
<organism evidence="1 2">
    <name type="scientific">Vibrio parahaemolyticus</name>
    <dbReference type="NCBI Taxonomy" id="670"/>
    <lineage>
        <taxon>Bacteria</taxon>
        <taxon>Pseudomonadati</taxon>
        <taxon>Pseudomonadota</taxon>
        <taxon>Gammaproteobacteria</taxon>
        <taxon>Vibrionales</taxon>
        <taxon>Vibrionaceae</taxon>
        <taxon>Vibrio</taxon>
    </lineage>
</organism>
<evidence type="ECO:0000313" key="1">
    <source>
        <dbReference type="EMBL" id="NMU84221.1"/>
    </source>
</evidence>
<protein>
    <submittedName>
        <fullName evidence="1">DUF3732 domain-containing protein</fullName>
    </submittedName>
</protein>
<comment type="caution">
    <text evidence="1">The sequence shown here is derived from an EMBL/GenBank/DDBJ whole genome shotgun (WGS) entry which is preliminary data.</text>
</comment>
<accession>A0A7Y0SIU5</accession>
<dbReference type="AlphaFoldDB" id="A0A7Y0SIU5"/>
<dbReference type="EMBL" id="JABCLB010001536">
    <property type="protein sequence ID" value="NMU84221.1"/>
    <property type="molecule type" value="Genomic_DNA"/>
</dbReference>
<gene>
    <name evidence="1" type="ORF">HKB16_15140</name>
</gene>
<feature type="non-terminal residue" evidence="1">
    <location>
        <position position="1"/>
    </location>
</feature>